<proteinExistence type="predicted"/>
<dbReference type="KEGG" id="nnu:104597871"/>
<feature type="region of interest" description="Disordered" evidence="1">
    <location>
        <begin position="175"/>
        <end position="199"/>
    </location>
</feature>
<gene>
    <name evidence="3" type="primary">LOC104597871</name>
</gene>
<name>A0A1U8A8R2_NELNU</name>
<feature type="compositionally biased region" description="Basic and acidic residues" evidence="1">
    <location>
        <begin position="148"/>
        <end position="157"/>
    </location>
</feature>
<dbReference type="AlphaFoldDB" id="A0A1U8A8R2"/>
<dbReference type="PANTHER" id="PTHR33914">
    <property type="entry name" value="18S PRE-RIBOSOMAL ASSEMBLY PROTEIN GAR2-LIKE PROTEIN"/>
    <property type="match status" value="1"/>
</dbReference>
<dbReference type="InterPro" id="IPR040378">
    <property type="entry name" value="BASL"/>
</dbReference>
<dbReference type="OMA" id="WANCFLA"/>
<dbReference type="GeneID" id="104597871"/>
<dbReference type="eggNOG" id="ENOG502S4M9">
    <property type="taxonomic scope" value="Eukaryota"/>
</dbReference>
<feature type="region of interest" description="Disordered" evidence="1">
    <location>
        <begin position="135"/>
        <end position="157"/>
    </location>
</feature>
<protein>
    <submittedName>
        <fullName evidence="3">Protein BREAKING OF ASYMMETRY IN THE STOMATAL LINEAGE</fullName>
    </submittedName>
</protein>
<evidence type="ECO:0000313" key="3">
    <source>
        <dbReference type="RefSeq" id="XP_010257930.2"/>
    </source>
</evidence>
<dbReference type="GO" id="GO:0009786">
    <property type="term" value="P:regulation of asymmetric cell division"/>
    <property type="evidence" value="ECO:0000318"/>
    <property type="project" value="GO_Central"/>
</dbReference>
<dbReference type="PANTHER" id="PTHR33914:SF3">
    <property type="entry name" value="PROTEIN BREAKING OF ASYMMETRY IN THE STOMATAL LINEAGE"/>
    <property type="match status" value="1"/>
</dbReference>
<reference evidence="3" key="1">
    <citation type="submission" date="2025-08" db="UniProtKB">
        <authorList>
            <consortium name="RefSeq"/>
        </authorList>
    </citation>
    <scope>IDENTIFICATION</scope>
</reference>
<keyword evidence="2" id="KW-1185">Reference proteome</keyword>
<dbReference type="RefSeq" id="XP_010257930.2">
    <property type="nucleotide sequence ID" value="XM_010259628.2"/>
</dbReference>
<sequence length="369" mass="41799">MTLTYAFVSAPYEEGCCLFATLTLSPHYSPLVTISRIKTDVIELDTVTPPPLVLFFDFIFSNLEDPFSTISLSNSTSSFIIRSLTLSFTLVSMSTCERRGEETMCTPWTIARLMGWRLLDWASGVFTCRIPSDDEPDNFHPSVPPPREPAETRVSEAKDETRYYEIDHDSFLAHKHNPDGKVPGLTPTGDSGQPDNEVDSRRPIFREEDYIVFCFRKDGAIHIIKDERSHNLECRIRQLRTVNRKLVYGDQDADLVDKNSNGDVLNKDGVDFEAARSDGKGEDGESVYFDSESTTADIIGEEQRDRGEDFRTISLESSISVESDSSASSFAFPVLRWEWTGSPVKMPMSEDMNLRKQRAWCMGLHCCRY</sequence>
<dbReference type="FunCoup" id="A0A1U8A8R2">
    <property type="interactions" value="6"/>
</dbReference>
<organism evidence="2 3">
    <name type="scientific">Nelumbo nucifera</name>
    <name type="common">Sacred lotus</name>
    <dbReference type="NCBI Taxonomy" id="4432"/>
    <lineage>
        <taxon>Eukaryota</taxon>
        <taxon>Viridiplantae</taxon>
        <taxon>Streptophyta</taxon>
        <taxon>Embryophyta</taxon>
        <taxon>Tracheophyta</taxon>
        <taxon>Spermatophyta</taxon>
        <taxon>Magnoliopsida</taxon>
        <taxon>Proteales</taxon>
        <taxon>Nelumbonaceae</taxon>
        <taxon>Nelumbo</taxon>
    </lineage>
</organism>
<dbReference type="Proteomes" id="UP000189703">
    <property type="component" value="Unplaced"/>
</dbReference>
<dbReference type="OrthoDB" id="1911716at2759"/>
<evidence type="ECO:0000256" key="1">
    <source>
        <dbReference type="SAM" id="MobiDB-lite"/>
    </source>
</evidence>
<accession>A0A1U8A8R2</accession>
<dbReference type="STRING" id="4432.A0A1U8A8R2"/>
<evidence type="ECO:0000313" key="2">
    <source>
        <dbReference type="Proteomes" id="UP000189703"/>
    </source>
</evidence>